<reference evidence="18" key="1">
    <citation type="journal article" date="2016" name="Proc. Natl. Acad. Sci. U.S.A.">
        <title>Functional and topological diversity of LOV domain photoreceptors.</title>
        <authorList>
            <person name="Glantz S.T."/>
            <person name="Carpenter E.J."/>
            <person name="Melkonian M."/>
            <person name="Gardner K.H."/>
            <person name="Boyden E.S."/>
            <person name="Wong G.K."/>
            <person name="Chow B.Y."/>
        </authorList>
    </citation>
    <scope>NUCLEOTIDE SEQUENCE</scope>
    <source>
        <strain evidence="18">GYBH_2001433</strain>
    </source>
</reference>
<dbReference type="PANTHER" id="PTHR45637">
    <property type="entry name" value="FLIPPASE KINASE 1-RELATED"/>
    <property type="match status" value="1"/>
</dbReference>
<keyword evidence="5" id="KW-0675">Receptor</keyword>
<feature type="domain" description="AGC-kinase C-terminal" evidence="17">
    <location>
        <begin position="671"/>
        <end position="701"/>
    </location>
</feature>
<dbReference type="Gene3D" id="1.10.510.10">
    <property type="entry name" value="Transferase(Phosphotransferase) domain 1"/>
    <property type="match status" value="1"/>
</dbReference>
<dbReference type="InterPro" id="IPR008271">
    <property type="entry name" value="Ser/Thr_kinase_AS"/>
</dbReference>
<dbReference type="PROSITE" id="PS00108">
    <property type="entry name" value="PROTEIN_KINASE_ST"/>
    <property type="match status" value="1"/>
</dbReference>
<feature type="region of interest" description="Disordered" evidence="13">
    <location>
        <begin position="681"/>
        <end position="701"/>
    </location>
</feature>
<organism evidence="18">
    <name type="scientific">Codium fragile</name>
    <name type="common">Dead man's fingers</name>
    <name type="synonym">Green alga</name>
    <dbReference type="NCBI Taxonomy" id="3133"/>
    <lineage>
        <taxon>Eukaryota</taxon>
        <taxon>Viridiplantae</taxon>
        <taxon>Chlorophyta</taxon>
        <taxon>core chlorophytes</taxon>
        <taxon>Ulvophyceae</taxon>
        <taxon>TCBD clade</taxon>
        <taxon>Bryopsidales</taxon>
        <taxon>Bryopsidineae</taxon>
        <taxon>Codiaceae</taxon>
        <taxon>Codium</taxon>
    </lineage>
</organism>
<dbReference type="InterPro" id="IPR000719">
    <property type="entry name" value="Prot_kinase_dom"/>
</dbReference>
<evidence type="ECO:0000259" key="16">
    <source>
        <dbReference type="PROSITE" id="PS50113"/>
    </source>
</evidence>
<feature type="domain" description="Protein kinase" evidence="14">
    <location>
        <begin position="385"/>
        <end position="670"/>
    </location>
</feature>
<evidence type="ECO:0000256" key="7">
    <source>
        <dbReference type="ARBA" id="ARBA00022679"/>
    </source>
</evidence>
<dbReference type="Gene3D" id="3.30.200.20">
    <property type="entry name" value="Phosphorylase Kinase, domain 1"/>
    <property type="match status" value="1"/>
</dbReference>
<evidence type="ECO:0000259" key="15">
    <source>
        <dbReference type="PROSITE" id="PS50112"/>
    </source>
</evidence>
<dbReference type="EC" id="2.7.11.1" evidence="3"/>
<dbReference type="Pfam" id="PF13426">
    <property type="entry name" value="PAS_9"/>
    <property type="match status" value="2"/>
</dbReference>
<dbReference type="GO" id="GO:0005524">
    <property type="term" value="F:ATP binding"/>
    <property type="evidence" value="ECO:0007669"/>
    <property type="project" value="UniProtKB-KW"/>
</dbReference>
<comment type="similarity">
    <text evidence="2">Belongs to the protein kinase superfamily. AGC Ser/Thr protein kinase family.</text>
</comment>
<dbReference type="GO" id="GO:0009882">
    <property type="term" value="F:blue light photoreceptor activity"/>
    <property type="evidence" value="ECO:0007669"/>
    <property type="project" value="UniProtKB-ARBA"/>
</dbReference>
<comment type="catalytic activity">
    <reaction evidence="12">
        <text>L-seryl-[protein] + ATP = O-phospho-L-seryl-[protein] + ADP + H(+)</text>
        <dbReference type="Rhea" id="RHEA:17989"/>
        <dbReference type="Rhea" id="RHEA-COMP:9863"/>
        <dbReference type="Rhea" id="RHEA-COMP:11604"/>
        <dbReference type="ChEBI" id="CHEBI:15378"/>
        <dbReference type="ChEBI" id="CHEBI:29999"/>
        <dbReference type="ChEBI" id="CHEBI:30616"/>
        <dbReference type="ChEBI" id="CHEBI:83421"/>
        <dbReference type="ChEBI" id="CHEBI:456216"/>
        <dbReference type="EC" id="2.7.11.1"/>
    </reaction>
</comment>
<comment type="catalytic activity">
    <reaction evidence="11">
        <text>L-threonyl-[protein] + ATP = O-phospho-L-threonyl-[protein] + ADP + H(+)</text>
        <dbReference type="Rhea" id="RHEA:46608"/>
        <dbReference type="Rhea" id="RHEA-COMP:11060"/>
        <dbReference type="Rhea" id="RHEA-COMP:11605"/>
        <dbReference type="ChEBI" id="CHEBI:15378"/>
        <dbReference type="ChEBI" id="CHEBI:30013"/>
        <dbReference type="ChEBI" id="CHEBI:30616"/>
        <dbReference type="ChEBI" id="CHEBI:61977"/>
        <dbReference type="ChEBI" id="CHEBI:456216"/>
        <dbReference type="EC" id="2.7.11.1"/>
    </reaction>
</comment>
<dbReference type="Gene3D" id="3.30.450.20">
    <property type="entry name" value="PAS domain"/>
    <property type="match status" value="2"/>
</dbReference>
<dbReference type="CDD" id="cd05574">
    <property type="entry name" value="STKc_phototropin_like"/>
    <property type="match status" value="1"/>
</dbReference>
<accession>A0A126WXD9</accession>
<evidence type="ECO:0000256" key="4">
    <source>
        <dbReference type="ARBA" id="ARBA00022527"/>
    </source>
</evidence>
<dbReference type="PROSITE" id="PS51285">
    <property type="entry name" value="AGC_KINASE_CTER"/>
    <property type="match status" value="1"/>
</dbReference>
<evidence type="ECO:0000256" key="2">
    <source>
        <dbReference type="ARBA" id="ARBA00009903"/>
    </source>
</evidence>
<dbReference type="SUPFAM" id="SSF56112">
    <property type="entry name" value="Protein kinase-like (PK-like)"/>
    <property type="match status" value="1"/>
</dbReference>
<evidence type="ECO:0000313" key="18">
    <source>
        <dbReference type="EMBL" id="AML77243.1"/>
    </source>
</evidence>
<dbReference type="PROSITE" id="PS50112">
    <property type="entry name" value="PAS"/>
    <property type="match status" value="1"/>
</dbReference>
<dbReference type="GO" id="GO:0004674">
    <property type="term" value="F:protein serine/threonine kinase activity"/>
    <property type="evidence" value="ECO:0007669"/>
    <property type="project" value="UniProtKB-KW"/>
</dbReference>
<dbReference type="SMART" id="SM00086">
    <property type="entry name" value="PAC"/>
    <property type="match status" value="2"/>
</dbReference>
<evidence type="ECO:0000256" key="10">
    <source>
        <dbReference type="ARBA" id="ARBA00022840"/>
    </source>
</evidence>
<feature type="domain" description="PAC" evidence="16">
    <location>
        <begin position="84"/>
        <end position="138"/>
    </location>
</feature>
<dbReference type="EMBL" id="KU699243">
    <property type="protein sequence ID" value="AML77243.1"/>
    <property type="molecule type" value="mRNA"/>
</dbReference>
<dbReference type="InterPro" id="IPR035965">
    <property type="entry name" value="PAS-like_dom_sf"/>
</dbReference>
<evidence type="ECO:0000256" key="3">
    <source>
        <dbReference type="ARBA" id="ARBA00012513"/>
    </source>
</evidence>
<evidence type="ECO:0000256" key="11">
    <source>
        <dbReference type="ARBA" id="ARBA00047899"/>
    </source>
</evidence>
<keyword evidence="5" id="KW-0157">Chromophore</keyword>
<evidence type="ECO:0000256" key="13">
    <source>
        <dbReference type="SAM" id="MobiDB-lite"/>
    </source>
</evidence>
<dbReference type="PROSITE" id="PS50011">
    <property type="entry name" value="PROTEIN_KINASE_DOM"/>
    <property type="match status" value="1"/>
</dbReference>
<dbReference type="InterPro" id="IPR000700">
    <property type="entry name" value="PAS-assoc_C"/>
</dbReference>
<feature type="compositionally biased region" description="Basic and acidic residues" evidence="13">
    <location>
        <begin position="689"/>
        <end position="701"/>
    </location>
</feature>
<evidence type="ECO:0000256" key="12">
    <source>
        <dbReference type="ARBA" id="ARBA00048679"/>
    </source>
</evidence>
<keyword evidence="4" id="KW-0723">Serine/threonine-protein kinase</keyword>
<dbReference type="SMART" id="SM00220">
    <property type="entry name" value="S_TKc"/>
    <property type="match status" value="1"/>
</dbReference>
<keyword evidence="5" id="KW-0600">Photoreceptor protein</keyword>
<dbReference type="Pfam" id="PF00069">
    <property type="entry name" value="Pkinase"/>
    <property type="match status" value="1"/>
</dbReference>
<evidence type="ECO:0000256" key="1">
    <source>
        <dbReference type="ARBA" id="ARBA00001917"/>
    </source>
</evidence>
<proteinExistence type="evidence at transcript level"/>
<keyword evidence="9" id="KW-0418">Kinase</keyword>
<dbReference type="InterPro" id="IPR011009">
    <property type="entry name" value="Kinase-like_dom_sf"/>
</dbReference>
<dbReference type="CDD" id="cd00130">
    <property type="entry name" value="PAS"/>
    <property type="match status" value="2"/>
</dbReference>
<feature type="domain" description="PAS" evidence="15">
    <location>
        <begin position="10"/>
        <end position="82"/>
    </location>
</feature>
<keyword evidence="8" id="KW-0547">Nucleotide-binding</keyword>
<dbReference type="FunFam" id="1.10.510.10:FF:000121">
    <property type="entry name" value="Serine/threonine-protein kinase nrc-2"/>
    <property type="match status" value="1"/>
</dbReference>
<keyword evidence="6" id="KW-0716">Sensory transduction</keyword>
<evidence type="ECO:0000256" key="9">
    <source>
        <dbReference type="ARBA" id="ARBA00022777"/>
    </source>
</evidence>
<dbReference type="SUPFAM" id="SSF55785">
    <property type="entry name" value="PYP-like sensor domain (PAS domain)"/>
    <property type="match status" value="2"/>
</dbReference>
<dbReference type="InterPro" id="IPR000014">
    <property type="entry name" value="PAS"/>
</dbReference>
<dbReference type="NCBIfam" id="TIGR00229">
    <property type="entry name" value="sensory_box"/>
    <property type="match status" value="2"/>
</dbReference>
<dbReference type="PROSITE" id="PS50113">
    <property type="entry name" value="PAC"/>
    <property type="match status" value="2"/>
</dbReference>
<dbReference type="InterPro" id="IPR001610">
    <property type="entry name" value="PAC"/>
</dbReference>
<comment type="cofactor">
    <cofactor evidence="1">
        <name>FMN</name>
        <dbReference type="ChEBI" id="CHEBI:58210"/>
    </cofactor>
</comment>
<evidence type="ECO:0000256" key="8">
    <source>
        <dbReference type="ARBA" id="ARBA00022741"/>
    </source>
</evidence>
<evidence type="ECO:0000256" key="5">
    <source>
        <dbReference type="ARBA" id="ARBA00022543"/>
    </source>
</evidence>
<dbReference type="InterPro" id="IPR000961">
    <property type="entry name" value="AGC-kinase_C"/>
</dbReference>
<feature type="domain" description="PAC" evidence="16">
    <location>
        <begin position="255"/>
        <end position="309"/>
    </location>
</feature>
<evidence type="ECO:0000259" key="14">
    <source>
        <dbReference type="PROSITE" id="PS50011"/>
    </source>
</evidence>
<dbReference type="SMART" id="SM00091">
    <property type="entry name" value="PAS"/>
    <property type="match status" value="2"/>
</dbReference>
<sequence length="701" mass="77769">MDPGNQIPKAAGKLTKVLAGLRHTFVVADATLPDCPLVYASEGFLQLTGYSADEVLGHNCRFLQGEGTDPKDVAKLREAVKNGQHVSVRLLNYRMDGTPFWNLLTMTPIRGEDGRVSKIVGVQVDVTSKTEGAVRQNVLIKYDTRLRQKNKALVDKVIQRVQDNEAPGGDALSGPKAFPRVALDLATTVERVQQNFVVCDPSLPDCPIVFASDAFLDLVEYAREEVLGRNCRFLQGAGTDKATVGKVREAIANGRECTVRLLNYTKSGRPFWNMFTLAPIMDVDGKIHFYVGVQVDVTAKLEPEAVQPVPSPPGDLSSERRSLKDGKLAATAIGQALQNVGWGPDPWLQLKASVLKVKPHKSGDPGYQALLSVQQQERKLKLMHFRRIKQLGSGDVGLVDLVQLQGTNMKFGMKTLDKWEMQERNKVQRVLTEEKILSSVDHPFCATLYCTIQTDMHLHFVMEYCEGGELYALLCSRKRLSEEAGKFYAAEVLLALQYLHLLGYVYRDLKPENILLHGSGHVMLTDFDLSYAKGATIPRVEMLMGGKARKAKGKEGHTLVAIPQARANSFVGTEEYLAPEVINAAGHGPEVDWWSLGILIHELVFGYTPFRGSHRDGTFSNILRKPLTFPDKPEVSGSCKSLIMALLVRDPSKRLGSKAGAEEIKQHPFFDSIDWQLIRNEQPPFTPKPVEKRTEASLKDF</sequence>
<name>A0A126WXD9_CODFR</name>
<dbReference type="AlphaFoldDB" id="A0A126WXD9"/>
<evidence type="ECO:0000256" key="6">
    <source>
        <dbReference type="ARBA" id="ARBA00022606"/>
    </source>
</evidence>
<keyword evidence="7" id="KW-0808">Transferase</keyword>
<evidence type="ECO:0000259" key="17">
    <source>
        <dbReference type="PROSITE" id="PS51285"/>
    </source>
</evidence>
<keyword evidence="10" id="KW-0067">ATP-binding</keyword>
<protein>
    <recommendedName>
        <fullName evidence="3">non-specific serine/threonine protein kinase</fullName>
        <ecNumber evidence="3">2.7.11.1</ecNumber>
    </recommendedName>
</protein>